<keyword evidence="5 7" id="KW-0520">NAD</keyword>
<evidence type="ECO:0000256" key="2">
    <source>
        <dbReference type="ARBA" id="ARBA00012939"/>
    </source>
</evidence>
<evidence type="ECO:0000256" key="3">
    <source>
        <dbReference type="ARBA" id="ARBA00016219"/>
    </source>
</evidence>
<dbReference type="Gene3D" id="1.10.1040.10">
    <property type="entry name" value="N-(1-d-carboxylethyl)-l-norvaline Dehydrogenase, domain 2"/>
    <property type="match status" value="1"/>
</dbReference>
<gene>
    <name evidence="7" type="primary">mtlD</name>
    <name evidence="10" type="ORF">SAMN04488054_101125</name>
</gene>
<name>A0A1I4I1X7_9BACI</name>
<dbReference type="NCBIfam" id="NF002647">
    <property type="entry name" value="PRK02318.1-3"/>
    <property type="match status" value="1"/>
</dbReference>
<dbReference type="InterPro" id="IPR000669">
    <property type="entry name" value="Mannitol_DH"/>
</dbReference>
<evidence type="ECO:0000256" key="1">
    <source>
        <dbReference type="ARBA" id="ARBA00006541"/>
    </source>
</evidence>
<dbReference type="Proteomes" id="UP000199668">
    <property type="component" value="Unassembled WGS sequence"/>
</dbReference>
<keyword evidence="4 7" id="KW-0560">Oxidoreductase</keyword>
<comment type="caution">
    <text evidence="7">Lacks conserved residue(s) required for the propagation of feature annotation.</text>
</comment>
<dbReference type="EMBL" id="FOTY01000001">
    <property type="protein sequence ID" value="SFL47736.1"/>
    <property type="molecule type" value="Genomic_DNA"/>
</dbReference>
<dbReference type="InterPro" id="IPR036291">
    <property type="entry name" value="NAD(P)-bd_dom_sf"/>
</dbReference>
<dbReference type="EC" id="1.1.1.17" evidence="2 7"/>
<dbReference type="GO" id="GO:0019592">
    <property type="term" value="P:mannitol catabolic process"/>
    <property type="evidence" value="ECO:0007669"/>
    <property type="project" value="TreeGrafter"/>
</dbReference>
<evidence type="ECO:0000256" key="6">
    <source>
        <dbReference type="ARBA" id="ARBA00048615"/>
    </source>
</evidence>
<dbReference type="PANTHER" id="PTHR30524:SF0">
    <property type="entry name" value="ALTRONATE OXIDOREDUCTASE-RELATED"/>
    <property type="match status" value="1"/>
</dbReference>
<dbReference type="Gene3D" id="3.40.50.720">
    <property type="entry name" value="NAD(P)-binding Rossmann-like Domain"/>
    <property type="match status" value="1"/>
</dbReference>
<dbReference type="Pfam" id="PF08125">
    <property type="entry name" value="Mannitol_dh_C"/>
    <property type="match status" value="1"/>
</dbReference>
<dbReference type="Pfam" id="PF01232">
    <property type="entry name" value="Mannitol_dh"/>
    <property type="match status" value="1"/>
</dbReference>
<comment type="catalytic activity">
    <reaction evidence="6 7">
        <text>D-mannitol 1-phosphate + NAD(+) = beta-D-fructose 6-phosphate + NADH + H(+)</text>
        <dbReference type="Rhea" id="RHEA:19661"/>
        <dbReference type="ChEBI" id="CHEBI:15378"/>
        <dbReference type="ChEBI" id="CHEBI:57540"/>
        <dbReference type="ChEBI" id="CHEBI:57634"/>
        <dbReference type="ChEBI" id="CHEBI:57945"/>
        <dbReference type="ChEBI" id="CHEBI:61381"/>
        <dbReference type="EC" id="1.1.1.17"/>
    </reaction>
</comment>
<dbReference type="SUPFAM" id="SSF51735">
    <property type="entry name" value="NAD(P)-binding Rossmann-fold domains"/>
    <property type="match status" value="1"/>
</dbReference>
<dbReference type="InterPro" id="IPR008927">
    <property type="entry name" value="6-PGluconate_DH-like_C_sf"/>
</dbReference>
<feature type="domain" description="Mannitol dehydrogenase C-terminal" evidence="9">
    <location>
        <begin position="203"/>
        <end position="369"/>
    </location>
</feature>
<evidence type="ECO:0000313" key="10">
    <source>
        <dbReference type="EMBL" id="SFL47736.1"/>
    </source>
</evidence>
<keyword evidence="11" id="KW-1185">Reference proteome</keyword>
<dbReference type="InterPro" id="IPR023028">
    <property type="entry name" value="Mannitol_1_phos_5_DH"/>
</dbReference>
<dbReference type="AlphaFoldDB" id="A0A1I4I1X7"/>
<evidence type="ECO:0000256" key="4">
    <source>
        <dbReference type="ARBA" id="ARBA00023002"/>
    </source>
</evidence>
<dbReference type="HAMAP" id="MF_00196">
    <property type="entry name" value="Mannitol_dehydrog"/>
    <property type="match status" value="1"/>
</dbReference>
<evidence type="ECO:0000256" key="7">
    <source>
        <dbReference type="HAMAP-Rule" id="MF_00196"/>
    </source>
</evidence>
<accession>A0A1I4I1X7</accession>
<sequence>MKALQIGAGNIGRGFIGQLLYEAGWDLCFADINDELIQKLKAEQQYKVELAGEEQQVVQVDEVDAVHSAEEEEELLTRIAEADLITTAVGPNVLKGIAPAMAAGLRKRLDAGAAPVNVIACENMAGATDQLKYYIFENVTAEEQEQIASFTGFANAAVDRIVPQQPAENELDVTVEPFFEWVVETPALKGGPPDIPSVTFVDDLTPYMERKLFTVNTGHAALAYHGFAAGISTIKEAAENPAVAEKLDNVLQETSTLLELKHGFSAEEMERYRSKITARFRNPHISDSVERVGRGPVRKLGPSDRLVRPALELMERDITPDALAGVIAACLEFDVKEDPESVELQQNIQKNGKKQTLAYYTEQDVHHPLLEKVSAM</sequence>
<evidence type="ECO:0000313" key="11">
    <source>
        <dbReference type="Proteomes" id="UP000199668"/>
    </source>
</evidence>
<organism evidence="10 11">
    <name type="scientific">Salibacterium qingdaonense</name>
    <dbReference type="NCBI Taxonomy" id="266892"/>
    <lineage>
        <taxon>Bacteria</taxon>
        <taxon>Bacillati</taxon>
        <taxon>Bacillota</taxon>
        <taxon>Bacilli</taxon>
        <taxon>Bacillales</taxon>
        <taxon>Bacillaceae</taxon>
    </lineage>
</organism>
<proteinExistence type="inferred from homology"/>
<dbReference type="InterPro" id="IPR013131">
    <property type="entry name" value="Mannitol_DH_N"/>
</dbReference>
<dbReference type="NCBIfam" id="NF002646">
    <property type="entry name" value="PRK02318.1-2"/>
    <property type="match status" value="1"/>
</dbReference>
<dbReference type="PANTHER" id="PTHR30524">
    <property type="entry name" value="MANNITOL-1-PHOSPHATE 5-DEHYDROGENASE"/>
    <property type="match status" value="1"/>
</dbReference>
<feature type="domain" description="Mannitol dehydrogenase N-terminal" evidence="8">
    <location>
        <begin position="1"/>
        <end position="195"/>
    </location>
</feature>
<dbReference type="InterPro" id="IPR013118">
    <property type="entry name" value="Mannitol_DH_C"/>
</dbReference>
<dbReference type="RefSeq" id="WP_090925104.1">
    <property type="nucleotide sequence ID" value="NZ_FOTY01000001.1"/>
</dbReference>
<dbReference type="SUPFAM" id="SSF48179">
    <property type="entry name" value="6-phosphogluconate dehydrogenase C-terminal domain-like"/>
    <property type="match status" value="1"/>
</dbReference>
<comment type="similarity">
    <text evidence="1 7">Belongs to the mannitol dehydrogenase family.</text>
</comment>
<reference evidence="10 11" key="1">
    <citation type="submission" date="2016-10" db="EMBL/GenBank/DDBJ databases">
        <authorList>
            <person name="de Groot N.N."/>
        </authorList>
    </citation>
    <scope>NUCLEOTIDE SEQUENCE [LARGE SCALE GENOMIC DNA]</scope>
    <source>
        <strain evidence="10 11">CGMCC 1.6134</strain>
    </source>
</reference>
<dbReference type="GO" id="GO:0005829">
    <property type="term" value="C:cytosol"/>
    <property type="evidence" value="ECO:0007669"/>
    <property type="project" value="TreeGrafter"/>
</dbReference>
<protein>
    <recommendedName>
        <fullName evidence="3 7">Mannitol-1-phosphate 5-dehydrogenase</fullName>
        <ecNumber evidence="2 7">1.1.1.17</ecNumber>
    </recommendedName>
</protein>
<dbReference type="STRING" id="266892.SAMN04488054_101125"/>
<dbReference type="OrthoDB" id="271711at2"/>
<dbReference type="PRINTS" id="PR00084">
    <property type="entry name" value="MTLDHDRGNASE"/>
</dbReference>
<evidence type="ECO:0000259" key="9">
    <source>
        <dbReference type="Pfam" id="PF08125"/>
    </source>
</evidence>
<evidence type="ECO:0000256" key="5">
    <source>
        <dbReference type="ARBA" id="ARBA00023027"/>
    </source>
</evidence>
<dbReference type="InterPro" id="IPR013328">
    <property type="entry name" value="6PGD_dom2"/>
</dbReference>
<dbReference type="NCBIfam" id="NF002652">
    <property type="entry name" value="PRK02318.2-5"/>
    <property type="match status" value="1"/>
</dbReference>
<evidence type="ECO:0000259" key="8">
    <source>
        <dbReference type="Pfam" id="PF01232"/>
    </source>
</evidence>
<dbReference type="GO" id="GO:0008926">
    <property type="term" value="F:mannitol-1-phosphate 5-dehydrogenase activity"/>
    <property type="evidence" value="ECO:0007669"/>
    <property type="project" value="UniProtKB-UniRule"/>
</dbReference>